<reference evidence="1 2" key="1">
    <citation type="journal article" date="2023" name="Microb. Genom.">
        <title>Mesoterricola silvestris gen. nov., sp. nov., Mesoterricola sediminis sp. nov., Geothrix oryzae sp. nov., Geothrix edaphica sp. nov., Geothrix rubra sp. nov., and Geothrix limicola sp. nov., six novel members of Acidobacteriota isolated from soils.</title>
        <authorList>
            <person name="Weisberg A.J."/>
            <person name="Pearce E."/>
            <person name="Kramer C.G."/>
            <person name="Chang J.H."/>
            <person name="Clarke C.R."/>
        </authorList>
    </citation>
    <scope>NUCLEOTIDE SEQUENCE [LARGE SCALE GENOMIC DNA]</scope>
    <source>
        <strain evidence="1 2">NRRL_B-2795</strain>
    </source>
</reference>
<organism evidence="1 2">
    <name type="scientific">Streptomyces griseiscabiei</name>
    <dbReference type="NCBI Taxonomy" id="2993540"/>
    <lineage>
        <taxon>Bacteria</taxon>
        <taxon>Bacillati</taxon>
        <taxon>Actinomycetota</taxon>
        <taxon>Actinomycetes</taxon>
        <taxon>Kitasatosporales</taxon>
        <taxon>Streptomycetaceae</taxon>
        <taxon>Streptomyces</taxon>
    </lineage>
</organism>
<proteinExistence type="predicted"/>
<protein>
    <submittedName>
        <fullName evidence="1">Uncharacterized protein</fullName>
    </submittedName>
</protein>
<dbReference type="Proteomes" id="UP001271723">
    <property type="component" value="Unassembled WGS sequence"/>
</dbReference>
<evidence type="ECO:0000313" key="1">
    <source>
        <dbReference type="EMBL" id="MDX2916068.1"/>
    </source>
</evidence>
<keyword evidence="2" id="KW-1185">Reference proteome</keyword>
<dbReference type="RefSeq" id="WP_060880542.1">
    <property type="nucleotide sequence ID" value="NZ_JAGJBZ010000005.1"/>
</dbReference>
<accession>A0ABU4LKC5</accession>
<gene>
    <name evidence="1" type="ORF">PV517_46305</name>
</gene>
<sequence length="106" mass="11429">MPATDDLHDTERTTEELAEAMFSGNVIEVFFDTLIIFRVSLSGVDVFVRHTLTPEQIADLSAGVAHGEVRLTTPLAARPGEPLVVDPGEAALLSRALEARSSLLSR</sequence>
<evidence type="ECO:0000313" key="2">
    <source>
        <dbReference type="Proteomes" id="UP001271723"/>
    </source>
</evidence>
<name>A0ABU4LKC5_9ACTN</name>
<comment type="caution">
    <text evidence="1">The sequence shown here is derived from an EMBL/GenBank/DDBJ whole genome shotgun (WGS) entry which is preliminary data.</text>
</comment>
<dbReference type="EMBL" id="JARAVY010000038">
    <property type="protein sequence ID" value="MDX2916068.1"/>
    <property type="molecule type" value="Genomic_DNA"/>
</dbReference>